<dbReference type="Gene3D" id="3.30.70.20">
    <property type="match status" value="1"/>
</dbReference>
<dbReference type="PANTHER" id="PTHR43687">
    <property type="entry name" value="ADENYLYLSULFATE REDUCTASE, BETA SUBUNIT"/>
    <property type="match status" value="1"/>
</dbReference>
<keyword evidence="4" id="KW-0677">Repeat</keyword>
<proteinExistence type="predicted"/>
<evidence type="ECO:0000256" key="2">
    <source>
        <dbReference type="ARBA" id="ARBA00022485"/>
    </source>
</evidence>
<dbReference type="Pfam" id="PF13237">
    <property type="entry name" value="Fer4_10"/>
    <property type="match status" value="1"/>
</dbReference>
<dbReference type="InterPro" id="IPR017896">
    <property type="entry name" value="4Fe4S_Fe-S-bd"/>
</dbReference>
<feature type="domain" description="4Fe-4S ferredoxin-type" evidence="8">
    <location>
        <begin position="41"/>
        <end position="71"/>
    </location>
</feature>
<dbReference type="InterPro" id="IPR017900">
    <property type="entry name" value="4Fe4S_Fe_S_CS"/>
</dbReference>
<keyword evidence="1" id="KW-0813">Transport</keyword>
<evidence type="ECO:0000256" key="6">
    <source>
        <dbReference type="ARBA" id="ARBA00023004"/>
    </source>
</evidence>
<evidence type="ECO:0000256" key="4">
    <source>
        <dbReference type="ARBA" id="ARBA00022737"/>
    </source>
</evidence>
<gene>
    <name evidence="9" type="ORF">S03H2_22251</name>
</gene>
<dbReference type="InterPro" id="IPR050572">
    <property type="entry name" value="Fe-S_Ferredoxin"/>
</dbReference>
<keyword evidence="5" id="KW-0249">Electron transport</keyword>
<evidence type="ECO:0000313" key="9">
    <source>
        <dbReference type="EMBL" id="GAH35209.1"/>
    </source>
</evidence>
<name>X1G0T7_9ZZZZ</name>
<keyword evidence="7" id="KW-0411">Iron-sulfur</keyword>
<evidence type="ECO:0000259" key="8">
    <source>
        <dbReference type="PROSITE" id="PS51379"/>
    </source>
</evidence>
<reference evidence="9" key="1">
    <citation type="journal article" date="2014" name="Front. Microbiol.">
        <title>High frequency of phylogenetically diverse reductive dehalogenase-homologous genes in deep subseafloor sedimentary metagenomes.</title>
        <authorList>
            <person name="Kawai M."/>
            <person name="Futagami T."/>
            <person name="Toyoda A."/>
            <person name="Takaki Y."/>
            <person name="Nishi S."/>
            <person name="Hori S."/>
            <person name="Arai W."/>
            <person name="Tsubouchi T."/>
            <person name="Morono Y."/>
            <person name="Uchiyama I."/>
            <person name="Ito T."/>
            <person name="Fujiyama A."/>
            <person name="Inagaki F."/>
            <person name="Takami H."/>
        </authorList>
    </citation>
    <scope>NUCLEOTIDE SEQUENCE</scope>
    <source>
        <strain evidence="9">Expedition CK06-06</strain>
    </source>
</reference>
<dbReference type="AlphaFoldDB" id="X1G0T7"/>
<keyword evidence="3" id="KW-0479">Metal-binding</keyword>
<dbReference type="PROSITE" id="PS00198">
    <property type="entry name" value="4FE4S_FER_1"/>
    <property type="match status" value="1"/>
</dbReference>
<comment type="caution">
    <text evidence="9">The sequence shown here is derived from an EMBL/GenBank/DDBJ whole genome shotgun (WGS) entry which is preliminary data.</text>
</comment>
<evidence type="ECO:0000256" key="5">
    <source>
        <dbReference type="ARBA" id="ARBA00022982"/>
    </source>
</evidence>
<dbReference type="EMBL" id="BARU01011950">
    <property type="protein sequence ID" value="GAH35209.1"/>
    <property type="molecule type" value="Genomic_DNA"/>
</dbReference>
<accession>X1G0T7</accession>
<organism evidence="9">
    <name type="scientific">marine sediment metagenome</name>
    <dbReference type="NCBI Taxonomy" id="412755"/>
    <lineage>
        <taxon>unclassified sequences</taxon>
        <taxon>metagenomes</taxon>
        <taxon>ecological metagenomes</taxon>
    </lineage>
</organism>
<keyword evidence="6" id="KW-0408">Iron</keyword>
<dbReference type="SUPFAM" id="SSF54862">
    <property type="entry name" value="4Fe-4S ferredoxins"/>
    <property type="match status" value="1"/>
</dbReference>
<protein>
    <recommendedName>
        <fullName evidence="8">4Fe-4S ferredoxin-type domain-containing protein</fullName>
    </recommendedName>
</protein>
<evidence type="ECO:0000256" key="3">
    <source>
        <dbReference type="ARBA" id="ARBA00022723"/>
    </source>
</evidence>
<dbReference type="GO" id="GO:0051539">
    <property type="term" value="F:4 iron, 4 sulfur cluster binding"/>
    <property type="evidence" value="ECO:0007669"/>
    <property type="project" value="UniProtKB-KW"/>
</dbReference>
<dbReference type="GO" id="GO:0046872">
    <property type="term" value="F:metal ion binding"/>
    <property type="evidence" value="ECO:0007669"/>
    <property type="project" value="UniProtKB-KW"/>
</dbReference>
<evidence type="ECO:0000256" key="7">
    <source>
        <dbReference type="ARBA" id="ARBA00023014"/>
    </source>
</evidence>
<evidence type="ECO:0000256" key="1">
    <source>
        <dbReference type="ARBA" id="ARBA00022448"/>
    </source>
</evidence>
<feature type="domain" description="4Fe-4S ferredoxin-type" evidence="8">
    <location>
        <begin position="12"/>
        <end position="40"/>
    </location>
</feature>
<dbReference type="PROSITE" id="PS51379">
    <property type="entry name" value="4FE4S_FER_2"/>
    <property type="match status" value="2"/>
</dbReference>
<dbReference type="PANTHER" id="PTHR43687:SF6">
    <property type="entry name" value="L-ASPARTATE SEMIALDEHYDE SULFURTRANSFERASE IRON-SULFUR SUBUNIT"/>
    <property type="match status" value="1"/>
</dbReference>
<sequence length="72" mass="7966">MSNIKKWKDGENFVEIDLDLYIGSGDCTNVCPANVYELVDSKVNADNIGECISCGACQDVCPKKAILNHWAW</sequence>
<keyword evidence="2" id="KW-0004">4Fe-4S</keyword>